<reference evidence="1 2" key="1">
    <citation type="submission" date="2018-01" db="EMBL/GenBank/DDBJ databases">
        <title>The draft genome sequence of Halioglobus japonicus S1-36.</title>
        <authorList>
            <person name="Du Z.-J."/>
            <person name="Shi M.-J."/>
        </authorList>
    </citation>
    <scope>NUCLEOTIDE SEQUENCE [LARGE SCALE GENOMIC DNA]</scope>
    <source>
        <strain evidence="1 2">S1-36</strain>
    </source>
</reference>
<dbReference type="RefSeq" id="WP_084198551.1">
    <property type="nucleotide sequence ID" value="NZ_BMYL01000003.1"/>
</dbReference>
<name>A0AAP8SMV7_9GAMM</name>
<accession>A0AAP8SMV7</accession>
<dbReference type="EMBL" id="PKUR01000003">
    <property type="protein sequence ID" value="PLW85816.1"/>
    <property type="molecule type" value="Genomic_DNA"/>
</dbReference>
<evidence type="ECO:0000313" key="1">
    <source>
        <dbReference type="EMBL" id="PLW85816.1"/>
    </source>
</evidence>
<dbReference type="Proteomes" id="UP000235162">
    <property type="component" value="Unassembled WGS sequence"/>
</dbReference>
<proteinExistence type="predicted"/>
<evidence type="ECO:0000313" key="2">
    <source>
        <dbReference type="Proteomes" id="UP000235162"/>
    </source>
</evidence>
<organism evidence="1 2">
    <name type="scientific">Halioglobus japonicus</name>
    <dbReference type="NCBI Taxonomy" id="930805"/>
    <lineage>
        <taxon>Bacteria</taxon>
        <taxon>Pseudomonadati</taxon>
        <taxon>Pseudomonadota</taxon>
        <taxon>Gammaproteobacteria</taxon>
        <taxon>Cellvibrionales</taxon>
        <taxon>Halieaceae</taxon>
        <taxon>Halioglobus</taxon>
    </lineage>
</organism>
<gene>
    <name evidence="1" type="ORF">C0029_14560</name>
</gene>
<dbReference type="AlphaFoldDB" id="A0AAP8SMV7"/>
<comment type="caution">
    <text evidence="1">The sequence shown here is derived from an EMBL/GenBank/DDBJ whole genome shotgun (WGS) entry which is preliminary data.</text>
</comment>
<sequence length="85" mass="9484">MAAGWAHHGGYRVSKGGDLIAMFKAQDERRDLLDMIYTRKAIDEYGIAAGSSYREIKTARPSVSFDTGYHYKMVAQLSSARPALR</sequence>
<dbReference type="KEGG" id="hja:BST95_06005"/>
<protein>
    <submittedName>
        <fullName evidence="1">Uncharacterized protein</fullName>
    </submittedName>
</protein>
<keyword evidence="2" id="KW-1185">Reference proteome</keyword>